<evidence type="ECO:0000256" key="9">
    <source>
        <dbReference type="ARBA" id="ARBA00023136"/>
    </source>
</evidence>
<dbReference type="GO" id="GO:0005789">
    <property type="term" value="C:endoplasmic reticulum membrane"/>
    <property type="evidence" value="ECO:0007669"/>
    <property type="project" value="UniProtKB-SubCell"/>
</dbReference>
<dbReference type="InterPro" id="IPR013083">
    <property type="entry name" value="Znf_RING/FYVE/PHD"/>
</dbReference>
<dbReference type="Pfam" id="PF13445">
    <property type="entry name" value="zf-RING_UBOX"/>
    <property type="match status" value="1"/>
</dbReference>
<dbReference type="PROSITE" id="PS50089">
    <property type="entry name" value="ZF_RING_2"/>
    <property type="match status" value="1"/>
</dbReference>
<evidence type="ECO:0000256" key="7">
    <source>
        <dbReference type="ARBA" id="ARBA00022786"/>
    </source>
</evidence>
<dbReference type="GO" id="GO:0016567">
    <property type="term" value="P:protein ubiquitination"/>
    <property type="evidence" value="ECO:0007669"/>
    <property type="project" value="UniProtKB-UniPathway"/>
</dbReference>
<keyword evidence="5 11" id="KW-0479">Metal-binding</keyword>
<evidence type="ECO:0000313" key="13">
    <source>
        <dbReference type="Proteomes" id="UP000504603"/>
    </source>
</evidence>
<keyword evidence="11" id="KW-0812">Transmembrane</keyword>
<dbReference type="GO" id="GO:0006511">
    <property type="term" value="P:ubiquitin-dependent protein catabolic process"/>
    <property type="evidence" value="ECO:0007669"/>
    <property type="project" value="UniProtKB-UniRule"/>
</dbReference>
<dbReference type="SUPFAM" id="SSF57850">
    <property type="entry name" value="RING/U-box"/>
    <property type="match status" value="1"/>
</dbReference>
<keyword evidence="7 11" id="KW-0833">Ubl conjugation pathway</keyword>
<keyword evidence="4 11" id="KW-0808">Transferase</keyword>
<comment type="function">
    <text evidence="11">E3 ubiquitin-protein ligase.</text>
</comment>
<evidence type="ECO:0000256" key="5">
    <source>
        <dbReference type="ARBA" id="ARBA00022723"/>
    </source>
</evidence>
<dbReference type="InterPro" id="IPR017907">
    <property type="entry name" value="Znf_RING_CS"/>
</dbReference>
<feature type="transmembrane region" description="Helical" evidence="11">
    <location>
        <begin position="233"/>
        <end position="250"/>
    </location>
</feature>
<dbReference type="RefSeq" id="XP_022140292.1">
    <property type="nucleotide sequence ID" value="XM_022284600.1"/>
</dbReference>
<evidence type="ECO:0000256" key="3">
    <source>
        <dbReference type="ARBA" id="ARBA00004906"/>
    </source>
</evidence>
<dbReference type="Proteomes" id="UP000504603">
    <property type="component" value="Unplaced"/>
</dbReference>
<evidence type="ECO:0000256" key="8">
    <source>
        <dbReference type="ARBA" id="ARBA00022833"/>
    </source>
</evidence>
<evidence type="ECO:0000256" key="6">
    <source>
        <dbReference type="ARBA" id="ARBA00022771"/>
    </source>
</evidence>
<dbReference type="InterPro" id="IPR027370">
    <property type="entry name" value="Znf-RING_euk"/>
</dbReference>
<comment type="subcellular location">
    <subcellularLocation>
        <location evidence="2">Endomembrane system</location>
    </subcellularLocation>
    <subcellularLocation>
        <location evidence="11">Endoplasmic reticulum membrane</location>
        <topology evidence="11">Single-pass type IV membrane protein</topology>
    </subcellularLocation>
</comment>
<keyword evidence="13" id="KW-1185">Reference proteome</keyword>
<dbReference type="OrthoDB" id="6270329at2759"/>
<comment type="domain">
    <text evidence="11">The RING-type zinc finger domain is responsible for E3 ligase activity.</text>
</comment>
<dbReference type="InterPro" id="IPR045103">
    <property type="entry name" value="RNF5/RNF185-like"/>
</dbReference>
<dbReference type="Gene3D" id="3.30.40.10">
    <property type="entry name" value="Zinc/RING finger domain, C3HC4 (zinc finger)"/>
    <property type="match status" value="1"/>
</dbReference>
<evidence type="ECO:0000256" key="4">
    <source>
        <dbReference type="ARBA" id="ARBA00022679"/>
    </source>
</evidence>
<keyword evidence="11" id="KW-1133">Transmembrane helix</keyword>
<accession>A0A6J1CHP4</accession>
<name>A0A6J1CHP4_MOMCH</name>
<comment type="catalytic activity">
    <reaction evidence="1 11">
        <text>S-ubiquitinyl-[E2 ubiquitin-conjugating enzyme]-L-cysteine + [acceptor protein]-L-lysine = [E2 ubiquitin-conjugating enzyme]-L-cysteine + N(6)-ubiquitinyl-[acceptor protein]-L-lysine.</text>
        <dbReference type="EC" id="2.3.2.27"/>
    </reaction>
</comment>
<evidence type="ECO:0000256" key="1">
    <source>
        <dbReference type="ARBA" id="ARBA00000900"/>
    </source>
</evidence>
<dbReference type="EC" id="2.3.2.27" evidence="11"/>
<evidence type="ECO:0000259" key="12">
    <source>
        <dbReference type="PROSITE" id="PS50089"/>
    </source>
</evidence>
<gene>
    <name evidence="14 15" type="primary">LOC111010997</name>
</gene>
<dbReference type="RefSeq" id="XP_022140293.1">
    <property type="nucleotide sequence ID" value="XM_022284601.1"/>
</dbReference>
<protein>
    <recommendedName>
        <fullName evidence="11">E3 ubiquitin-protein ligase RMA</fullName>
        <ecNumber evidence="11">2.3.2.27</ecNumber>
    </recommendedName>
    <alternativeName>
        <fullName evidence="11">Protein RING membrane-anchor</fullName>
    </alternativeName>
    <alternativeName>
        <fullName evidence="11">RING-type E3 ubiquitin transferase RMA</fullName>
    </alternativeName>
</protein>
<dbReference type="GO" id="GO:0008270">
    <property type="term" value="F:zinc ion binding"/>
    <property type="evidence" value="ECO:0007669"/>
    <property type="project" value="UniProtKB-KW"/>
</dbReference>
<evidence type="ECO:0000313" key="15">
    <source>
        <dbReference type="RefSeq" id="XP_022140293.1"/>
    </source>
</evidence>
<organism evidence="13 15">
    <name type="scientific">Momordica charantia</name>
    <name type="common">Bitter gourd</name>
    <name type="synonym">Balsam pear</name>
    <dbReference type="NCBI Taxonomy" id="3673"/>
    <lineage>
        <taxon>Eukaryota</taxon>
        <taxon>Viridiplantae</taxon>
        <taxon>Streptophyta</taxon>
        <taxon>Embryophyta</taxon>
        <taxon>Tracheophyta</taxon>
        <taxon>Spermatophyta</taxon>
        <taxon>Magnoliopsida</taxon>
        <taxon>eudicotyledons</taxon>
        <taxon>Gunneridae</taxon>
        <taxon>Pentapetalae</taxon>
        <taxon>rosids</taxon>
        <taxon>fabids</taxon>
        <taxon>Cucurbitales</taxon>
        <taxon>Cucurbitaceae</taxon>
        <taxon>Momordiceae</taxon>
        <taxon>Momordica</taxon>
    </lineage>
</organism>
<evidence type="ECO:0000256" key="2">
    <source>
        <dbReference type="ARBA" id="ARBA00004308"/>
    </source>
</evidence>
<keyword evidence="8 11" id="KW-0862">Zinc</keyword>
<evidence type="ECO:0000256" key="10">
    <source>
        <dbReference type="PROSITE-ProRule" id="PRU00175"/>
    </source>
</evidence>
<dbReference type="InterPro" id="IPR001841">
    <property type="entry name" value="Znf_RING"/>
</dbReference>
<dbReference type="KEGG" id="mcha:111010997"/>
<evidence type="ECO:0000313" key="14">
    <source>
        <dbReference type="RefSeq" id="XP_022140292.1"/>
    </source>
</evidence>
<dbReference type="PROSITE" id="PS00518">
    <property type="entry name" value="ZF_RING_1"/>
    <property type="match status" value="1"/>
</dbReference>
<dbReference type="SMART" id="SM00184">
    <property type="entry name" value="RING"/>
    <property type="match status" value="1"/>
</dbReference>
<keyword evidence="11" id="KW-0256">Endoplasmic reticulum</keyword>
<dbReference type="GO" id="GO:0061630">
    <property type="term" value="F:ubiquitin protein ligase activity"/>
    <property type="evidence" value="ECO:0007669"/>
    <property type="project" value="UniProtKB-UniRule"/>
</dbReference>
<dbReference type="GeneID" id="111010997"/>
<keyword evidence="6 10" id="KW-0863">Zinc-finger</keyword>
<evidence type="ECO:0000256" key="11">
    <source>
        <dbReference type="RuleBase" id="RU369090"/>
    </source>
</evidence>
<dbReference type="UniPathway" id="UPA00143"/>
<proteinExistence type="predicted"/>
<sequence>MEQQYLEETVMRSNSFGEDKFCLDNQTCVSDADGGASHGFDCNICLDSVQDPVVTLCGHLFCWPCIYKWLHYKNLSAQQQCQPQENCCPVCKAEVSHASLVPLYGRFQTTNPSETKASQLGPAIPRRPLGPACGAAEAPASPSPQLHPHNYYLPHAHSYHPRTTQDYITSSMLGSSSITTNIIHPVIGTFGEAIYARAFGNTTTSLHTYPNSYGHVSNSSARLRRHMMQADESLSRICFFFFCCLVLCFLSF</sequence>
<dbReference type="AlphaFoldDB" id="A0A6J1CHP4"/>
<dbReference type="PANTHER" id="PTHR12313">
    <property type="entry name" value="E3 UBIQUITIN-PROTEIN LIGASE RNF5-RELATED"/>
    <property type="match status" value="1"/>
</dbReference>
<feature type="domain" description="RING-type" evidence="12">
    <location>
        <begin position="42"/>
        <end position="92"/>
    </location>
</feature>
<comment type="pathway">
    <text evidence="3 11">Protein modification; protein ubiquitination.</text>
</comment>
<keyword evidence="9 11" id="KW-0472">Membrane</keyword>
<reference evidence="14 15" key="1">
    <citation type="submission" date="2025-04" db="UniProtKB">
        <authorList>
            <consortium name="RefSeq"/>
        </authorList>
    </citation>
    <scope>IDENTIFICATION</scope>
    <source>
        <strain evidence="14 15">OHB3-1</strain>
    </source>
</reference>